<reference evidence="12" key="1">
    <citation type="submission" date="2023-06" db="EMBL/GenBank/DDBJ databases">
        <authorList>
            <person name="Zeman M."/>
            <person name="Kubasova T."/>
            <person name="Jahodarova E."/>
            <person name="Nykrynova M."/>
            <person name="Rychlik I."/>
        </authorList>
    </citation>
    <scope>NUCLEOTIDE SEQUENCE</scope>
    <source>
        <strain evidence="12">ET15</strain>
        <strain evidence="11">ET37</strain>
    </source>
</reference>
<evidence type="ECO:0000313" key="13">
    <source>
        <dbReference type="Proteomes" id="UP001167831"/>
    </source>
</evidence>
<sequence length="391" mass="43690">MQWTDQIRRVKILLVLAAVIIAVASLLVSHFLIRDLSAEEHKKMETWAEAMRTFSNADSDADLNLVLKVLNGNTTIPVIVMDESRNVQTFRNLSISSCDTYADTLAYVRAEGLRLLSSDKVIKVALSDNVPSDYVYVCYDDSVMLRRLSSYPYVQLGVVMIFVVIAIFALLTSKKAEQNKVWVGLSKETAHQLGTPISSLMAWVEVLKETYPEDGLIPEMYNDISRLQLIADRFSKIGSLPELVPTDLRDVMSNVVSYMNRRTSTKISIECRFPDTDVTVDINASLFEWVIENLCKNAVDAMSGEGSITITVSDGPGRTAIEVSDTGKGIPKKNIGNVFRPGFTTKKRGWGLGLSLAKRIVEEYHHGRIFVKSSEPGRGTTFRIELGKRRR</sequence>
<dbReference type="Pfam" id="PF02518">
    <property type="entry name" value="HATPase_c"/>
    <property type="match status" value="1"/>
</dbReference>
<evidence type="ECO:0000256" key="3">
    <source>
        <dbReference type="ARBA" id="ARBA00022553"/>
    </source>
</evidence>
<dbReference type="AlphaFoldDB" id="A0AAW7JVH9"/>
<dbReference type="GO" id="GO:0000160">
    <property type="term" value="P:phosphorelay signal transduction system"/>
    <property type="evidence" value="ECO:0007669"/>
    <property type="project" value="UniProtKB-KW"/>
</dbReference>
<keyword evidence="6 12" id="KW-0418">Kinase</keyword>
<dbReference type="SUPFAM" id="SSF55874">
    <property type="entry name" value="ATPase domain of HSP90 chaperone/DNA topoisomerase II/histidine kinase"/>
    <property type="match status" value="1"/>
</dbReference>
<dbReference type="EC" id="2.7.13.3" evidence="2"/>
<dbReference type="GO" id="GO:0004673">
    <property type="term" value="F:protein histidine kinase activity"/>
    <property type="evidence" value="ECO:0007669"/>
    <property type="project" value="UniProtKB-EC"/>
</dbReference>
<feature type="domain" description="Histidine kinase" evidence="10">
    <location>
        <begin position="188"/>
        <end position="390"/>
    </location>
</feature>
<keyword evidence="9" id="KW-0812">Transmembrane</keyword>
<keyword evidence="7" id="KW-0067">ATP-binding</keyword>
<dbReference type="Proteomes" id="UP001167831">
    <property type="component" value="Unassembled WGS sequence"/>
</dbReference>
<keyword evidence="8" id="KW-0902">Two-component regulatory system</keyword>
<evidence type="ECO:0000256" key="8">
    <source>
        <dbReference type="ARBA" id="ARBA00023012"/>
    </source>
</evidence>
<dbReference type="PROSITE" id="PS50109">
    <property type="entry name" value="HIS_KIN"/>
    <property type="match status" value="1"/>
</dbReference>
<dbReference type="PANTHER" id="PTHR43065">
    <property type="entry name" value="SENSOR HISTIDINE KINASE"/>
    <property type="match status" value="1"/>
</dbReference>
<proteinExistence type="predicted"/>
<accession>A0AAW7JVH9</accession>
<dbReference type="EMBL" id="JAUEIE010000010">
    <property type="protein sequence ID" value="MDN0023254.1"/>
    <property type="molecule type" value="Genomic_DNA"/>
</dbReference>
<evidence type="ECO:0000256" key="5">
    <source>
        <dbReference type="ARBA" id="ARBA00022741"/>
    </source>
</evidence>
<keyword evidence="9" id="KW-0472">Membrane</keyword>
<evidence type="ECO:0000256" key="7">
    <source>
        <dbReference type="ARBA" id="ARBA00022840"/>
    </source>
</evidence>
<feature type="transmembrane region" description="Helical" evidence="9">
    <location>
        <begin position="12"/>
        <end position="33"/>
    </location>
</feature>
<dbReference type="InterPro" id="IPR004358">
    <property type="entry name" value="Sig_transdc_His_kin-like_C"/>
</dbReference>
<comment type="caution">
    <text evidence="12">The sequence shown here is derived from an EMBL/GenBank/DDBJ whole genome shotgun (WGS) entry which is preliminary data.</text>
</comment>
<dbReference type="InterPro" id="IPR036890">
    <property type="entry name" value="HATPase_C_sf"/>
</dbReference>
<keyword evidence="13" id="KW-1185">Reference proteome</keyword>
<keyword evidence="4" id="KW-0808">Transferase</keyword>
<dbReference type="EMBL" id="JAUEIF010000010">
    <property type="protein sequence ID" value="MDN0025895.1"/>
    <property type="molecule type" value="Genomic_DNA"/>
</dbReference>
<dbReference type="RefSeq" id="WP_289825678.1">
    <property type="nucleotide sequence ID" value="NZ_JAUEIE010000010.1"/>
</dbReference>
<protein>
    <recommendedName>
        <fullName evidence="2">histidine kinase</fullName>
        <ecNumber evidence="2">2.7.13.3</ecNumber>
    </recommendedName>
</protein>
<evidence type="ECO:0000313" key="14">
    <source>
        <dbReference type="Proteomes" id="UP001168478"/>
    </source>
</evidence>
<organism evidence="12 14">
    <name type="scientific">Leyella lascolaii</name>
    <dbReference type="NCBI Taxonomy" id="1776379"/>
    <lineage>
        <taxon>Bacteria</taxon>
        <taxon>Pseudomonadati</taxon>
        <taxon>Bacteroidota</taxon>
        <taxon>Bacteroidia</taxon>
        <taxon>Bacteroidales</taxon>
        <taxon>Prevotellaceae</taxon>
        <taxon>Leyella</taxon>
    </lineage>
</organism>
<comment type="catalytic activity">
    <reaction evidence="1">
        <text>ATP + protein L-histidine = ADP + protein N-phospho-L-histidine.</text>
        <dbReference type="EC" id="2.7.13.3"/>
    </reaction>
</comment>
<dbReference type="SMART" id="SM00387">
    <property type="entry name" value="HATPase_c"/>
    <property type="match status" value="1"/>
</dbReference>
<feature type="transmembrane region" description="Helical" evidence="9">
    <location>
        <begin position="153"/>
        <end position="171"/>
    </location>
</feature>
<evidence type="ECO:0000256" key="1">
    <source>
        <dbReference type="ARBA" id="ARBA00000085"/>
    </source>
</evidence>
<evidence type="ECO:0000256" key="2">
    <source>
        <dbReference type="ARBA" id="ARBA00012438"/>
    </source>
</evidence>
<dbReference type="Proteomes" id="UP001168478">
    <property type="component" value="Unassembled WGS sequence"/>
</dbReference>
<keyword evidence="5" id="KW-0547">Nucleotide-binding</keyword>
<dbReference type="PANTHER" id="PTHR43065:SF10">
    <property type="entry name" value="PEROXIDE STRESS-ACTIVATED HISTIDINE KINASE MAK3"/>
    <property type="match status" value="1"/>
</dbReference>
<evidence type="ECO:0000256" key="9">
    <source>
        <dbReference type="SAM" id="Phobius"/>
    </source>
</evidence>
<dbReference type="GO" id="GO:0005524">
    <property type="term" value="F:ATP binding"/>
    <property type="evidence" value="ECO:0007669"/>
    <property type="project" value="UniProtKB-KW"/>
</dbReference>
<dbReference type="Gene3D" id="3.30.565.10">
    <property type="entry name" value="Histidine kinase-like ATPase, C-terminal domain"/>
    <property type="match status" value="1"/>
</dbReference>
<evidence type="ECO:0000259" key="10">
    <source>
        <dbReference type="PROSITE" id="PS50109"/>
    </source>
</evidence>
<reference evidence="12" key="2">
    <citation type="submission" date="2023-08" db="EMBL/GenBank/DDBJ databases">
        <title>Identification and characterization of horizontal gene transfer across gut microbiota members of farm animals based on homology search.</title>
        <authorList>
            <person name="Schwarzerova J."/>
            <person name="Nykrynova M."/>
            <person name="Jureckova K."/>
            <person name="Cejkova D."/>
            <person name="Rychlik I."/>
        </authorList>
    </citation>
    <scope>NUCLEOTIDE SEQUENCE</scope>
    <source>
        <strain evidence="12">ET15</strain>
        <strain evidence="11">ET37</strain>
    </source>
</reference>
<dbReference type="PRINTS" id="PR00344">
    <property type="entry name" value="BCTRLSENSOR"/>
</dbReference>
<evidence type="ECO:0000256" key="6">
    <source>
        <dbReference type="ARBA" id="ARBA00022777"/>
    </source>
</evidence>
<evidence type="ECO:0000313" key="12">
    <source>
        <dbReference type="EMBL" id="MDN0025895.1"/>
    </source>
</evidence>
<keyword evidence="9" id="KW-1133">Transmembrane helix</keyword>
<evidence type="ECO:0000313" key="11">
    <source>
        <dbReference type="EMBL" id="MDN0023254.1"/>
    </source>
</evidence>
<evidence type="ECO:0000256" key="4">
    <source>
        <dbReference type="ARBA" id="ARBA00022679"/>
    </source>
</evidence>
<name>A0AAW7JVH9_9BACT</name>
<dbReference type="InterPro" id="IPR005467">
    <property type="entry name" value="His_kinase_dom"/>
</dbReference>
<keyword evidence="3" id="KW-0597">Phosphoprotein</keyword>
<gene>
    <name evidence="11" type="ORF">QVN81_09510</name>
    <name evidence="12" type="ORF">QVN84_10255</name>
</gene>
<dbReference type="InterPro" id="IPR003594">
    <property type="entry name" value="HATPase_dom"/>
</dbReference>